<dbReference type="AlphaFoldDB" id="A0AAD3H9V0"/>
<keyword evidence="4" id="KW-1185">Reference proteome</keyword>
<dbReference type="Gene3D" id="1.25.40.10">
    <property type="entry name" value="Tetratricopeptide repeat domain"/>
    <property type="match status" value="2"/>
</dbReference>
<dbReference type="InterPro" id="IPR019734">
    <property type="entry name" value="TPR_rpt"/>
</dbReference>
<dbReference type="Pfam" id="PF13424">
    <property type="entry name" value="TPR_12"/>
    <property type="match status" value="3"/>
</dbReference>
<gene>
    <name evidence="3" type="ORF">CTEN210_12443</name>
</gene>
<dbReference type="EMBL" id="BLLK01000051">
    <property type="protein sequence ID" value="GFH55967.1"/>
    <property type="molecule type" value="Genomic_DNA"/>
</dbReference>
<evidence type="ECO:0000313" key="3">
    <source>
        <dbReference type="EMBL" id="GFH55967.1"/>
    </source>
</evidence>
<name>A0AAD3H9V0_9STRA</name>
<dbReference type="PRINTS" id="PR00381">
    <property type="entry name" value="KINESINLIGHT"/>
</dbReference>
<organism evidence="3 4">
    <name type="scientific">Chaetoceros tenuissimus</name>
    <dbReference type="NCBI Taxonomy" id="426638"/>
    <lineage>
        <taxon>Eukaryota</taxon>
        <taxon>Sar</taxon>
        <taxon>Stramenopiles</taxon>
        <taxon>Ochrophyta</taxon>
        <taxon>Bacillariophyta</taxon>
        <taxon>Coscinodiscophyceae</taxon>
        <taxon>Chaetocerotophycidae</taxon>
        <taxon>Chaetocerotales</taxon>
        <taxon>Chaetocerotaceae</taxon>
        <taxon>Chaetoceros</taxon>
    </lineage>
</organism>
<keyword evidence="1" id="KW-0677">Repeat</keyword>
<accession>A0AAD3H9V0</accession>
<sequence>MPKTKEYELSYCDMILEQAKKDSELDGVVDIATVFVSHAWKYKFLDVLDALKDHFKDEPDKIVWFDLVSNNQHKATDLPYEWWATTFKDAIKQMGHTIMIMAPWNDPIPYTRAWCIFEAYCTNSTGAKFEVAMSSKEKRSFIDECIDNPERTINQMLSVINAEKSKAFKVEDEERIHSVIADKVGFSSINAMVFEQLRDWVITVVMDELEKAEEDTVEALNLMNLAGCLYVGQGKYELAKSFFTDCLEKRTKVLGPDHLLTLKKTLDSMNDLALVYKKQKKYKEAEELLQESLKIRRKLFDSDQDTFINMNNLSLLYCELGKFTEAEDLYLEALEKQSISLGETHPSTLTTMNNIALFYSKQGNYEKAEELFIECLEKRKTVLGMENPSTFISLNNLASHYSKRRQNEKAEPLYSECLQRKISALGPDHPSTILSAKSLSRCYKKLGKLEHARKLEASLVPTSAQS</sequence>
<dbReference type="SUPFAM" id="SSF48452">
    <property type="entry name" value="TPR-like"/>
    <property type="match status" value="1"/>
</dbReference>
<dbReference type="SMART" id="SM00028">
    <property type="entry name" value="TPR"/>
    <property type="match status" value="5"/>
</dbReference>
<evidence type="ECO:0000256" key="2">
    <source>
        <dbReference type="ARBA" id="ARBA00022803"/>
    </source>
</evidence>
<keyword evidence="2" id="KW-0802">TPR repeat</keyword>
<dbReference type="PANTHER" id="PTHR45641:SF19">
    <property type="entry name" value="NEPHROCYSTIN-3"/>
    <property type="match status" value="1"/>
</dbReference>
<dbReference type="Proteomes" id="UP001054902">
    <property type="component" value="Unassembled WGS sequence"/>
</dbReference>
<comment type="caution">
    <text evidence="3">The sequence shown here is derived from an EMBL/GenBank/DDBJ whole genome shotgun (WGS) entry which is preliminary data.</text>
</comment>
<evidence type="ECO:0008006" key="5">
    <source>
        <dbReference type="Google" id="ProtNLM"/>
    </source>
</evidence>
<dbReference type="InterPro" id="IPR011990">
    <property type="entry name" value="TPR-like_helical_dom_sf"/>
</dbReference>
<proteinExistence type="predicted"/>
<evidence type="ECO:0000256" key="1">
    <source>
        <dbReference type="ARBA" id="ARBA00022737"/>
    </source>
</evidence>
<protein>
    <recommendedName>
        <fullName evidence="5">Mbre TPR repeat protein</fullName>
    </recommendedName>
</protein>
<evidence type="ECO:0000313" key="4">
    <source>
        <dbReference type="Proteomes" id="UP001054902"/>
    </source>
</evidence>
<dbReference type="PANTHER" id="PTHR45641">
    <property type="entry name" value="TETRATRICOPEPTIDE REPEAT PROTEIN (AFU_ORTHOLOGUE AFUA_6G03870)"/>
    <property type="match status" value="1"/>
</dbReference>
<reference evidence="3 4" key="1">
    <citation type="journal article" date="2021" name="Sci. Rep.">
        <title>The genome of the diatom Chaetoceros tenuissimus carries an ancient integrated fragment of an extant virus.</title>
        <authorList>
            <person name="Hongo Y."/>
            <person name="Kimura K."/>
            <person name="Takaki Y."/>
            <person name="Yoshida Y."/>
            <person name="Baba S."/>
            <person name="Kobayashi G."/>
            <person name="Nagasaki K."/>
            <person name="Hano T."/>
            <person name="Tomaru Y."/>
        </authorList>
    </citation>
    <scope>NUCLEOTIDE SEQUENCE [LARGE SCALE GENOMIC DNA]</scope>
    <source>
        <strain evidence="3 4">NIES-3715</strain>
    </source>
</reference>